<dbReference type="PANTHER" id="PTHR48099:SF5">
    <property type="entry name" value="C-1-TETRAHYDROFOLATE SYNTHASE, CYTOPLASMIC"/>
    <property type="match status" value="1"/>
</dbReference>
<dbReference type="InterPro" id="IPR036291">
    <property type="entry name" value="NAD(P)-bd_dom_sf"/>
</dbReference>
<dbReference type="NCBIfam" id="NF010783">
    <property type="entry name" value="PRK14186.1"/>
    <property type="match status" value="1"/>
</dbReference>
<dbReference type="SUPFAM" id="SSF51735">
    <property type="entry name" value="NAD(P)-binding Rossmann-fold domains"/>
    <property type="match status" value="1"/>
</dbReference>
<evidence type="ECO:0000256" key="1">
    <source>
        <dbReference type="ARBA" id="ARBA00004777"/>
    </source>
</evidence>
<evidence type="ECO:0000259" key="13">
    <source>
        <dbReference type="Pfam" id="PF02882"/>
    </source>
</evidence>
<accession>A0ABW4BQW6</accession>
<dbReference type="Pfam" id="PF00763">
    <property type="entry name" value="THF_DHG_CYH"/>
    <property type="match status" value="1"/>
</dbReference>
<dbReference type="InterPro" id="IPR020631">
    <property type="entry name" value="THF_DH/CycHdrlase_NAD-bd_dom"/>
</dbReference>
<gene>
    <name evidence="11 14" type="primary">folD</name>
    <name evidence="14" type="ORF">ACFQ4R_10360</name>
</gene>
<protein>
    <recommendedName>
        <fullName evidence="11">Bifunctional protein FolD</fullName>
    </recommendedName>
    <domain>
        <recommendedName>
            <fullName evidence="11">Methylenetetrahydrofolate dehydrogenase</fullName>
            <ecNumber evidence="11">1.5.1.5</ecNumber>
        </recommendedName>
    </domain>
    <domain>
        <recommendedName>
            <fullName evidence="11">Methenyltetrahydrofolate cyclohydrolase</fullName>
            <ecNumber evidence="11">3.5.4.9</ecNumber>
        </recommendedName>
    </domain>
</protein>
<dbReference type="Gene3D" id="3.40.50.720">
    <property type="entry name" value="NAD(P)-binding Rossmann-like Domain"/>
    <property type="match status" value="1"/>
</dbReference>
<keyword evidence="3 11" id="KW-0028">Amino-acid biosynthesis</keyword>
<evidence type="ECO:0000256" key="2">
    <source>
        <dbReference type="ARBA" id="ARBA00022563"/>
    </source>
</evidence>
<keyword evidence="8 11" id="KW-0368">Histidine biosynthesis</keyword>
<sequence length="284" mass="29853">MAIILDGKTTARTWRHETQQRVAQLASNAKIIPGLAVVLVGHDPASELYVRMKARQAEKVGIHSVIRRLPETATQDELLAVIAALNNDLTIDGILVQLPLPAQIDEAAVLLAVAPAKDVDGFHPYNLGQLWSGRGELVPATAAGIMKLLQHYQIDVAGKNAVVLGRSLIVGRPIAGLLLAADATVTIVHSHSQQVPTLTRNADIVIAALGQANYVTADFIKPGAIIVDVGTNRVNGKLIGDVDYAAVAPIAGYITPVPGGVGPMTVAALLSQTTDLAEKRAQRG</sequence>
<organism evidence="14 15">
    <name type="scientific">Lapidilactobacillus gannanensis</name>
    <dbReference type="NCBI Taxonomy" id="2486002"/>
    <lineage>
        <taxon>Bacteria</taxon>
        <taxon>Bacillati</taxon>
        <taxon>Bacillota</taxon>
        <taxon>Bacilli</taxon>
        <taxon>Lactobacillales</taxon>
        <taxon>Lactobacillaceae</taxon>
        <taxon>Lapidilactobacillus</taxon>
    </lineage>
</organism>
<comment type="similarity">
    <text evidence="11">Belongs to the tetrahydrofolate dehydrogenase/cyclohydrolase family.</text>
</comment>
<dbReference type="Proteomes" id="UP001597191">
    <property type="component" value="Unassembled WGS sequence"/>
</dbReference>
<keyword evidence="6 11" id="KW-0521">NADP</keyword>
<keyword evidence="4 11" id="KW-0658">Purine biosynthesis</keyword>
<dbReference type="SUPFAM" id="SSF53223">
    <property type="entry name" value="Aminoacid dehydrogenase-like, N-terminal domain"/>
    <property type="match status" value="1"/>
</dbReference>
<dbReference type="RefSeq" id="WP_125649172.1">
    <property type="nucleotide sequence ID" value="NZ_JBHTOH010000091.1"/>
</dbReference>
<dbReference type="PROSITE" id="PS00767">
    <property type="entry name" value="THF_DHG_CYH_2"/>
    <property type="match status" value="1"/>
</dbReference>
<dbReference type="EMBL" id="JBHTOH010000091">
    <property type="protein sequence ID" value="MFD1411980.1"/>
    <property type="molecule type" value="Genomic_DNA"/>
</dbReference>
<dbReference type="EC" id="3.5.4.9" evidence="11"/>
<keyword evidence="15" id="KW-1185">Reference proteome</keyword>
<evidence type="ECO:0000313" key="15">
    <source>
        <dbReference type="Proteomes" id="UP001597191"/>
    </source>
</evidence>
<feature type="domain" description="Tetrahydrofolate dehydrogenase/cyclohydrolase NAD(P)-binding" evidence="13">
    <location>
        <begin position="139"/>
        <end position="280"/>
    </location>
</feature>
<comment type="catalytic activity">
    <reaction evidence="11">
        <text>(6R)-5,10-methenyltetrahydrofolate + H2O = (6R)-10-formyltetrahydrofolate + H(+)</text>
        <dbReference type="Rhea" id="RHEA:23700"/>
        <dbReference type="ChEBI" id="CHEBI:15377"/>
        <dbReference type="ChEBI" id="CHEBI:15378"/>
        <dbReference type="ChEBI" id="CHEBI:57455"/>
        <dbReference type="ChEBI" id="CHEBI:195366"/>
        <dbReference type="EC" id="3.5.4.9"/>
    </reaction>
</comment>
<dbReference type="Gene3D" id="3.40.50.10860">
    <property type="entry name" value="Leucine Dehydrogenase, chain A, domain 1"/>
    <property type="match status" value="1"/>
</dbReference>
<evidence type="ECO:0000256" key="6">
    <source>
        <dbReference type="ARBA" id="ARBA00022857"/>
    </source>
</evidence>
<dbReference type="PANTHER" id="PTHR48099">
    <property type="entry name" value="C-1-TETRAHYDROFOLATE SYNTHASE, CYTOPLASMIC-RELATED"/>
    <property type="match status" value="1"/>
</dbReference>
<keyword evidence="2 11" id="KW-0554">One-carbon metabolism</keyword>
<dbReference type="Pfam" id="PF02882">
    <property type="entry name" value="THF_DHG_CYH_C"/>
    <property type="match status" value="1"/>
</dbReference>
<comment type="pathway">
    <text evidence="1 11">One-carbon metabolism; tetrahydrofolate interconversion.</text>
</comment>
<evidence type="ECO:0000256" key="5">
    <source>
        <dbReference type="ARBA" id="ARBA00022801"/>
    </source>
</evidence>
<dbReference type="InterPro" id="IPR000672">
    <property type="entry name" value="THF_DH/CycHdrlase"/>
</dbReference>
<keyword evidence="7 11" id="KW-0560">Oxidoreductase</keyword>
<dbReference type="InterPro" id="IPR020867">
    <property type="entry name" value="THF_DH/CycHdrlase_CS"/>
</dbReference>
<comment type="function">
    <text evidence="11">Catalyzes the oxidation of 5,10-methylenetetrahydrofolate to 5,10-methenyltetrahydrofolate and then the hydrolysis of 5,10-methenyltetrahydrofolate to 10-formyltetrahydrofolate.</text>
</comment>
<evidence type="ECO:0000259" key="12">
    <source>
        <dbReference type="Pfam" id="PF00763"/>
    </source>
</evidence>
<dbReference type="PRINTS" id="PR00085">
    <property type="entry name" value="THFDHDRGNASE"/>
</dbReference>
<dbReference type="EC" id="1.5.1.5" evidence="11"/>
<dbReference type="CDD" id="cd01080">
    <property type="entry name" value="NAD_bind_m-THF_DH_Cyclohyd"/>
    <property type="match status" value="1"/>
</dbReference>
<evidence type="ECO:0000256" key="8">
    <source>
        <dbReference type="ARBA" id="ARBA00023102"/>
    </source>
</evidence>
<comment type="caution">
    <text evidence="11">Lacks conserved residue(s) required for the propagation of feature annotation.</text>
</comment>
<evidence type="ECO:0000256" key="7">
    <source>
        <dbReference type="ARBA" id="ARBA00023002"/>
    </source>
</evidence>
<name>A0ABW4BQW6_9LACO</name>
<keyword evidence="10 11" id="KW-0511">Multifunctional enzyme</keyword>
<keyword evidence="5 11" id="KW-0378">Hydrolase</keyword>
<evidence type="ECO:0000256" key="3">
    <source>
        <dbReference type="ARBA" id="ARBA00022605"/>
    </source>
</evidence>
<evidence type="ECO:0000256" key="11">
    <source>
        <dbReference type="HAMAP-Rule" id="MF_01576"/>
    </source>
</evidence>
<evidence type="ECO:0000313" key="14">
    <source>
        <dbReference type="EMBL" id="MFD1411980.1"/>
    </source>
</evidence>
<dbReference type="InterPro" id="IPR046346">
    <property type="entry name" value="Aminoacid_DH-like_N_sf"/>
</dbReference>
<feature type="binding site" evidence="11">
    <location>
        <position position="231"/>
    </location>
    <ligand>
        <name>NADP(+)</name>
        <dbReference type="ChEBI" id="CHEBI:58349"/>
    </ligand>
</feature>
<dbReference type="InterPro" id="IPR020630">
    <property type="entry name" value="THF_DH/CycHdrlase_cat_dom"/>
</dbReference>
<evidence type="ECO:0000256" key="10">
    <source>
        <dbReference type="ARBA" id="ARBA00023268"/>
    </source>
</evidence>
<proteinExistence type="inferred from homology"/>
<dbReference type="PROSITE" id="PS00766">
    <property type="entry name" value="THF_DHG_CYH_1"/>
    <property type="match status" value="1"/>
</dbReference>
<dbReference type="HAMAP" id="MF_01576">
    <property type="entry name" value="THF_DHG_CYH"/>
    <property type="match status" value="1"/>
</dbReference>
<reference evidence="15" key="1">
    <citation type="journal article" date="2019" name="Int. J. Syst. Evol. Microbiol.">
        <title>The Global Catalogue of Microorganisms (GCM) 10K type strain sequencing project: providing services to taxonomists for standard genome sequencing and annotation.</title>
        <authorList>
            <consortium name="The Broad Institute Genomics Platform"/>
            <consortium name="The Broad Institute Genome Sequencing Center for Infectious Disease"/>
            <person name="Wu L."/>
            <person name="Ma J."/>
        </authorList>
    </citation>
    <scope>NUCLEOTIDE SEQUENCE [LARGE SCALE GENOMIC DNA]</scope>
    <source>
        <strain evidence="15">CCM 8937</strain>
    </source>
</reference>
<keyword evidence="9 11" id="KW-0486">Methionine biosynthesis</keyword>
<feature type="binding site" evidence="11">
    <location>
        <begin position="165"/>
        <end position="167"/>
    </location>
    <ligand>
        <name>NADP(+)</name>
        <dbReference type="ChEBI" id="CHEBI:58349"/>
    </ligand>
</feature>
<comment type="caution">
    <text evidence="14">The sequence shown here is derived from an EMBL/GenBank/DDBJ whole genome shotgun (WGS) entry which is preliminary data.</text>
</comment>
<evidence type="ECO:0000256" key="4">
    <source>
        <dbReference type="ARBA" id="ARBA00022755"/>
    </source>
</evidence>
<comment type="subunit">
    <text evidence="11">Homodimer.</text>
</comment>
<comment type="catalytic activity">
    <reaction evidence="11">
        <text>(6R)-5,10-methylene-5,6,7,8-tetrahydrofolate + NADP(+) = (6R)-5,10-methenyltetrahydrofolate + NADPH</text>
        <dbReference type="Rhea" id="RHEA:22812"/>
        <dbReference type="ChEBI" id="CHEBI:15636"/>
        <dbReference type="ChEBI" id="CHEBI:57455"/>
        <dbReference type="ChEBI" id="CHEBI:57783"/>
        <dbReference type="ChEBI" id="CHEBI:58349"/>
        <dbReference type="EC" id="1.5.1.5"/>
    </reaction>
</comment>
<evidence type="ECO:0000256" key="9">
    <source>
        <dbReference type="ARBA" id="ARBA00023167"/>
    </source>
</evidence>
<feature type="domain" description="Tetrahydrofolate dehydrogenase/cyclohydrolase catalytic" evidence="12">
    <location>
        <begin position="5"/>
        <end position="120"/>
    </location>
</feature>